<dbReference type="Pfam" id="PF00392">
    <property type="entry name" value="GntR"/>
    <property type="match status" value="1"/>
</dbReference>
<evidence type="ECO:0000256" key="4">
    <source>
        <dbReference type="ARBA" id="ARBA00023163"/>
    </source>
</evidence>
<dbReference type="Proteomes" id="UP000339690">
    <property type="component" value="Chromosome"/>
</dbReference>
<dbReference type="PROSITE" id="PS50949">
    <property type="entry name" value="HTH_GNTR"/>
    <property type="match status" value="1"/>
</dbReference>
<sequence>MQALYEQVYESLKHDILSMKYKIGEKLPSEKEIADDFSVSRITSKKALEKLVQEGHVYRQRGKGTFVLNNSQISVNVEQNNQTKPVFGLIVPRFAESYGTGIIEAIEEEADGKCFIMLKRSLGIPEREEKAIKEMLAYGVDGLIVFPAKSEHYSLEILKMIVNKFPFVLIDRSFKGIAAPSVSTDNFTAAKKGIKYLFDSGHEQIGILIPEDFEITTIEERLNGIVSAFAENKVSVNKAYWCDTIRRDSTTEKRDIELIKQYLIDNPDLTALMALEYKIAILAKIAVEQLDKNVPEDISILSFDSPTVTTMDWRFTHLKQNEEEIGRRSIQKLLKMRENGLDSDKEQIKATFHEGNSTKPIVSVITSEL</sequence>
<gene>
    <name evidence="6" type="ORF">GI584_19265</name>
</gene>
<dbReference type="InterPro" id="IPR000524">
    <property type="entry name" value="Tscrpt_reg_HTH_GntR"/>
</dbReference>
<dbReference type="InterPro" id="IPR036390">
    <property type="entry name" value="WH_DNA-bd_sf"/>
</dbReference>
<evidence type="ECO:0000313" key="6">
    <source>
        <dbReference type="EMBL" id="QGH36056.1"/>
    </source>
</evidence>
<dbReference type="SUPFAM" id="SSF53822">
    <property type="entry name" value="Periplasmic binding protein-like I"/>
    <property type="match status" value="1"/>
</dbReference>
<dbReference type="GO" id="GO:0000976">
    <property type="term" value="F:transcription cis-regulatory region binding"/>
    <property type="evidence" value="ECO:0007669"/>
    <property type="project" value="TreeGrafter"/>
</dbReference>
<dbReference type="EMBL" id="CP045915">
    <property type="protein sequence ID" value="QGH36056.1"/>
    <property type="molecule type" value="Genomic_DNA"/>
</dbReference>
<dbReference type="Pfam" id="PF13377">
    <property type="entry name" value="Peripla_BP_3"/>
    <property type="match status" value="1"/>
</dbReference>
<evidence type="ECO:0000256" key="1">
    <source>
        <dbReference type="ARBA" id="ARBA00022491"/>
    </source>
</evidence>
<proteinExistence type="predicted"/>
<dbReference type="PRINTS" id="PR00035">
    <property type="entry name" value="HTHGNTR"/>
</dbReference>
<evidence type="ECO:0000256" key="3">
    <source>
        <dbReference type="ARBA" id="ARBA00023125"/>
    </source>
</evidence>
<keyword evidence="7" id="KW-1185">Reference proteome</keyword>
<dbReference type="SUPFAM" id="SSF46785">
    <property type="entry name" value="Winged helix' DNA-binding domain"/>
    <property type="match status" value="1"/>
</dbReference>
<dbReference type="CDD" id="cd07377">
    <property type="entry name" value="WHTH_GntR"/>
    <property type="match status" value="1"/>
</dbReference>
<dbReference type="CDD" id="cd06267">
    <property type="entry name" value="PBP1_LacI_sugar_binding-like"/>
    <property type="match status" value="1"/>
</dbReference>
<dbReference type="Gene3D" id="3.40.50.2300">
    <property type="match status" value="2"/>
</dbReference>
<keyword evidence="4" id="KW-0804">Transcription</keyword>
<feature type="domain" description="HTH gntR-type" evidence="5">
    <location>
        <begin position="2"/>
        <end position="70"/>
    </location>
</feature>
<keyword evidence="2" id="KW-0805">Transcription regulation</keyword>
<dbReference type="Gene3D" id="1.10.10.10">
    <property type="entry name" value="Winged helix-like DNA-binding domain superfamily/Winged helix DNA-binding domain"/>
    <property type="match status" value="1"/>
</dbReference>
<accession>A0A5Q2TMP9</accession>
<dbReference type="InterPro" id="IPR046335">
    <property type="entry name" value="LacI/GalR-like_sensor"/>
</dbReference>
<protein>
    <submittedName>
        <fullName evidence="6">GntR family transcriptional regulator</fullName>
    </submittedName>
</protein>
<dbReference type="KEGG" id="grc:GI584_19265"/>
<dbReference type="GO" id="GO:0003700">
    <property type="term" value="F:DNA-binding transcription factor activity"/>
    <property type="evidence" value="ECO:0007669"/>
    <property type="project" value="InterPro"/>
</dbReference>
<dbReference type="InterPro" id="IPR036388">
    <property type="entry name" value="WH-like_DNA-bd_sf"/>
</dbReference>
<keyword evidence="1" id="KW-0678">Repressor</keyword>
<dbReference type="InterPro" id="IPR028082">
    <property type="entry name" value="Peripla_BP_I"/>
</dbReference>
<organism evidence="6 7">
    <name type="scientific">Gracilibacillus salitolerans</name>
    <dbReference type="NCBI Taxonomy" id="2663022"/>
    <lineage>
        <taxon>Bacteria</taxon>
        <taxon>Bacillati</taxon>
        <taxon>Bacillota</taxon>
        <taxon>Bacilli</taxon>
        <taxon>Bacillales</taxon>
        <taxon>Bacillaceae</taxon>
        <taxon>Gracilibacillus</taxon>
    </lineage>
</organism>
<evidence type="ECO:0000313" key="7">
    <source>
        <dbReference type="Proteomes" id="UP000339690"/>
    </source>
</evidence>
<dbReference type="PANTHER" id="PTHR30146:SF95">
    <property type="entry name" value="RIBOSE OPERON REPRESSOR"/>
    <property type="match status" value="1"/>
</dbReference>
<evidence type="ECO:0000256" key="2">
    <source>
        <dbReference type="ARBA" id="ARBA00023015"/>
    </source>
</evidence>
<dbReference type="PANTHER" id="PTHR30146">
    <property type="entry name" value="LACI-RELATED TRANSCRIPTIONAL REPRESSOR"/>
    <property type="match status" value="1"/>
</dbReference>
<dbReference type="AlphaFoldDB" id="A0A5Q2TMP9"/>
<dbReference type="RefSeq" id="WP_100359190.1">
    <property type="nucleotide sequence ID" value="NZ_CP045915.1"/>
</dbReference>
<name>A0A5Q2TMP9_9BACI</name>
<evidence type="ECO:0000259" key="5">
    <source>
        <dbReference type="PROSITE" id="PS50949"/>
    </source>
</evidence>
<dbReference type="SMART" id="SM00345">
    <property type="entry name" value="HTH_GNTR"/>
    <property type="match status" value="1"/>
</dbReference>
<keyword evidence="3" id="KW-0238">DNA-binding</keyword>
<reference evidence="6 7" key="1">
    <citation type="submission" date="2019-11" db="EMBL/GenBank/DDBJ databases">
        <title>Gracilibacillus salitolerans sp. nov., a moderate halophile isolated from a saline soil in northwest China.</title>
        <authorList>
            <person name="Gan L."/>
        </authorList>
    </citation>
    <scope>NUCLEOTIDE SEQUENCE [LARGE SCALE GENOMIC DNA]</scope>
    <source>
        <strain evidence="6 7">SCU50</strain>
    </source>
</reference>